<sequence length="145" mass="17062">MIFKWICVIGCIALLIYSCSRKQDIQDDCFQSFSILATDYFGTNEPQIWKIIGKNVGDDFLKENEILGYVVERDFSSYMEPLANKEILKFTGRVYKFWPSWPQKHLGGGRKNIQYEVLIDHGKYLVLDKRSRNKHIPLVEKRCDF</sequence>
<organism evidence="1 2">
    <name type="scientific">Vibrio toranzoniae</name>
    <dbReference type="NCBI Taxonomy" id="1194427"/>
    <lineage>
        <taxon>Bacteria</taxon>
        <taxon>Pseudomonadati</taxon>
        <taxon>Pseudomonadota</taxon>
        <taxon>Gammaproteobacteria</taxon>
        <taxon>Vibrionales</taxon>
        <taxon>Vibrionaceae</taxon>
        <taxon>Vibrio</taxon>
    </lineage>
</organism>
<protein>
    <recommendedName>
        <fullName evidence="3">Lipoprotein</fullName>
    </recommendedName>
</protein>
<evidence type="ECO:0000313" key="1">
    <source>
        <dbReference type="EMBL" id="KWU01218.1"/>
    </source>
</evidence>
<dbReference type="GeneID" id="300178757"/>
<name>A0A120DGP6_9VIBR</name>
<accession>A0A120DGP6</accession>
<proteinExistence type="predicted"/>
<keyword evidence="2" id="KW-1185">Reference proteome</keyword>
<evidence type="ECO:0008006" key="3">
    <source>
        <dbReference type="Google" id="ProtNLM"/>
    </source>
</evidence>
<evidence type="ECO:0000313" key="2">
    <source>
        <dbReference type="Proteomes" id="UP000057389"/>
    </source>
</evidence>
<dbReference type="EMBL" id="LMXU01000015">
    <property type="protein sequence ID" value="KWU01218.1"/>
    <property type="molecule type" value="Genomic_DNA"/>
</dbReference>
<comment type="caution">
    <text evidence="1">The sequence shown here is derived from an EMBL/GenBank/DDBJ whole genome shotgun (WGS) entry which is preliminary data.</text>
</comment>
<dbReference type="PROSITE" id="PS51257">
    <property type="entry name" value="PROKAR_LIPOPROTEIN"/>
    <property type="match status" value="1"/>
</dbReference>
<reference evidence="1 2" key="1">
    <citation type="submission" date="2015-11" db="EMBL/GenBank/DDBJ databases">
        <title>Draft WGS of Vibrio toranzoniae.</title>
        <authorList>
            <person name="Lasa A."/>
            <person name="Romalde J.L."/>
        </authorList>
    </citation>
    <scope>NUCLEOTIDE SEQUENCE [LARGE SCALE GENOMIC DNA]</scope>
    <source>
        <strain evidence="1 2">Vb 10.8</strain>
    </source>
</reference>
<dbReference type="RefSeq" id="WP_060467979.1">
    <property type="nucleotide sequence ID" value="NZ_AP025514.1"/>
</dbReference>
<dbReference type="OrthoDB" id="5892326at2"/>
<dbReference type="AlphaFoldDB" id="A0A120DGP6"/>
<dbReference type="Proteomes" id="UP000057389">
    <property type="component" value="Unassembled WGS sequence"/>
</dbReference>
<gene>
    <name evidence="1" type="ORF">APQ14_06915</name>
</gene>